<dbReference type="Pfam" id="PF01321">
    <property type="entry name" value="Creatinase_N"/>
    <property type="match status" value="1"/>
</dbReference>
<dbReference type="GO" id="GO:0004177">
    <property type="term" value="F:aminopeptidase activity"/>
    <property type="evidence" value="ECO:0007669"/>
    <property type="project" value="UniProtKB-KW"/>
</dbReference>
<dbReference type="Proteomes" id="UP001152795">
    <property type="component" value="Unassembled WGS sequence"/>
</dbReference>
<dbReference type="Gene3D" id="3.40.350.10">
    <property type="entry name" value="Creatinase/prolidase N-terminal domain"/>
    <property type="match status" value="1"/>
</dbReference>
<dbReference type="OrthoDB" id="9995434at2759"/>
<evidence type="ECO:0000313" key="3">
    <source>
        <dbReference type="Proteomes" id="UP001152795"/>
    </source>
</evidence>
<sequence length="171" mass="19226">MAKPTGELLTKLRSVMKNKAFVPDILQAYIIPSEDAHQSEYIASSDCRREFISGFSGSAGTAIVTKTKAALWTDGRYFLQAQQQLDNNWTLMKEGLSGTPSQEDWLIQELPSGCLVGADPWLVSFEKWEKMRKVIFRHVKSTQEQSSWNDDPIDSGLGHSVWATDHVHLNV</sequence>
<protein>
    <submittedName>
        <fullName evidence="2">Xaa-Pro aminopeptidase 1 isoform X2</fullName>
    </submittedName>
</protein>
<keyword evidence="2" id="KW-0645">Protease</keyword>
<dbReference type="AlphaFoldDB" id="A0A6S7LTK0"/>
<feature type="domain" description="Creatinase N-terminal" evidence="1">
    <location>
        <begin position="11"/>
        <end position="135"/>
    </location>
</feature>
<evidence type="ECO:0000259" key="1">
    <source>
        <dbReference type="Pfam" id="PF01321"/>
    </source>
</evidence>
<dbReference type="FunFam" id="3.40.350.10:FF:000001">
    <property type="entry name" value="Putative xaa-Pro aminopeptidase 1"/>
    <property type="match status" value="1"/>
</dbReference>
<gene>
    <name evidence="2" type="ORF">PACLA_8A031021</name>
</gene>
<dbReference type="PANTHER" id="PTHR43763">
    <property type="entry name" value="XAA-PRO AMINOPEPTIDASE 1"/>
    <property type="match status" value="1"/>
</dbReference>
<keyword evidence="2" id="KW-0378">Hydrolase</keyword>
<dbReference type="EMBL" id="CACRXK020034048">
    <property type="protein sequence ID" value="CAB4044132.1"/>
    <property type="molecule type" value="Genomic_DNA"/>
</dbReference>
<proteinExistence type="predicted"/>
<comment type="caution">
    <text evidence="2">The sequence shown here is derived from an EMBL/GenBank/DDBJ whole genome shotgun (WGS) entry which is preliminary data.</text>
</comment>
<dbReference type="InterPro" id="IPR050422">
    <property type="entry name" value="X-Pro_aminopeptidase_P"/>
</dbReference>
<dbReference type="PANTHER" id="PTHR43763:SF6">
    <property type="entry name" value="XAA-PRO AMINOPEPTIDASE 1"/>
    <property type="match status" value="1"/>
</dbReference>
<dbReference type="SUPFAM" id="SSF53092">
    <property type="entry name" value="Creatinase/prolidase N-terminal domain"/>
    <property type="match status" value="1"/>
</dbReference>
<reference evidence="2" key="1">
    <citation type="submission" date="2020-04" db="EMBL/GenBank/DDBJ databases">
        <authorList>
            <person name="Alioto T."/>
            <person name="Alioto T."/>
            <person name="Gomez Garrido J."/>
        </authorList>
    </citation>
    <scope>NUCLEOTIDE SEQUENCE</scope>
    <source>
        <strain evidence="2">A484AB</strain>
    </source>
</reference>
<accession>A0A6S7LTK0</accession>
<evidence type="ECO:0000313" key="2">
    <source>
        <dbReference type="EMBL" id="CAB4044132.1"/>
    </source>
</evidence>
<name>A0A6S7LTK0_PARCT</name>
<keyword evidence="2" id="KW-0031">Aminopeptidase</keyword>
<dbReference type="InterPro" id="IPR029149">
    <property type="entry name" value="Creatin/AminoP/Spt16_N"/>
</dbReference>
<keyword evidence="3" id="KW-1185">Reference proteome</keyword>
<dbReference type="InterPro" id="IPR000587">
    <property type="entry name" value="Creatinase_N"/>
</dbReference>
<organism evidence="2 3">
    <name type="scientific">Paramuricea clavata</name>
    <name type="common">Red gorgonian</name>
    <name type="synonym">Violescent sea-whip</name>
    <dbReference type="NCBI Taxonomy" id="317549"/>
    <lineage>
        <taxon>Eukaryota</taxon>
        <taxon>Metazoa</taxon>
        <taxon>Cnidaria</taxon>
        <taxon>Anthozoa</taxon>
        <taxon>Octocorallia</taxon>
        <taxon>Malacalcyonacea</taxon>
        <taxon>Plexauridae</taxon>
        <taxon>Paramuricea</taxon>
    </lineage>
</organism>